<evidence type="ECO:0000256" key="4">
    <source>
        <dbReference type="ARBA" id="ARBA00023163"/>
    </source>
</evidence>
<dbReference type="GO" id="GO:0005829">
    <property type="term" value="C:cytosol"/>
    <property type="evidence" value="ECO:0007669"/>
    <property type="project" value="TreeGrafter"/>
</dbReference>
<dbReference type="CDD" id="cd00038">
    <property type="entry name" value="CAP_ED"/>
    <property type="match status" value="1"/>
</dbReference>
<feature type="domain" description="HTH crp-type" evidence="6">
    <location>
        <begin position="155"/>
        <end position="228"/>
    </location>
</feature>
<dbReference type="PANTHER" id="PTHR24567:SF74">
    <property type="entry name" value="HTH-TYPE TRANSCRIPTIONAL REGULATOR ARCR"/>
    <property type="match status" value="1"/>
</dbReference>
<keyword evidence="8" id="KW-1185">Reference proteome</keyword>
<dbReference type="Proteomes" id="UP000285120">
    <property type="component" value="Unassembled WGS sequence"/>
</dbReference>
<dbReference type="Gene3D" id="1.10.10.10">
    <property type="entry name" value="Winged helix-like DNA-binding domain superfamily/Winged helix DNA-binding domain"/>
    <property type="match status" value="1"/>
</dbReference>
<dbReference type="SUPFAM" id="SSF46785">
    <property type="entry name" value="Winged helix' DNA-binding domain"/>
    <property type="match status" value="1"/>
</dbReference>
<evidence type="ECO:0000256" key="3">
    <source>
        <dbReference type="ARBA" id="ARBA00023159"/>
    </source>
</evidence>
<dbReference type="RefSeq" id="WP_170146799.1">
    <property type="nucleotide sequence ID" value="NZ_RAPK01000006.1"/>
</dbReference>
<evidence type="ECO:0000259" key="6">
    <source>
        <dbReference type="PROSITE" id="PS51063"/>
    </source>
</evidence>
<dbReference type="SMART" id="SM00419">
    <property type="entry name" value="HTH_CRP"/>
    <property type="match status" value="1"/>
</dbReference>
<dbReference type="PRINTS" id="PR00034">
    <property type="entry name" value="HTHCRP"/>
</dbReference>
<dbReference type="Gene3D" id="2.60.120.10">
    <property type="entry name" value="Jelly Rolls"/>
    <property type="match status" value="1"/>
</dbReference>
<accession>A0A419V7I8</accession>
<dbReference type="InterPro" id="IPR000595">
    <property type="entry name" value="cNMP-bd_dom"/>
</dbReference>
<dbReference type="AlphaFoldDB" id="A0A419V7I8"/>
<evidence type="ECO:0000259" key="5">
    <source>
        <dbReference type="PROSITE" id="PS50042"/>
    </source>
</evidence>
<dbReference type="InterPro" id="IPR036390">
    <property type="entry name" value="WH_DNA-bd_sf"/>
</dbReference>
<dbReference type="InterPro" id="IPR018490">
    <property type="entry name" value="cNMP-bd_dom_sf"/>
</dbReference>
<comment type="caution">
    <text evidence="7">The sequence shown here is derived from an EMBL/GenBank/DDBJ whole genome shotgun (WGS) entry which is preliminary data.</text>
</comment>
<name>A0A419V7I8_9BACL</name>
<feature type="domain" description="Cyclic nucleotide-binding" evidence="5">
    <location>
        <begin position="45"/>
        <end position="129"/>
    </location>
</feature>
<gene>
    <name evidence="7" type="ORF">ATL39_0253</name>
</gene>
<keyword evidence="2" id="KW-0238">DNA-binding</keyword>
<dbReference type="InterPro" id="IPR014710">
    <property type="entry name" value="RmlC-like_jellyroll"/>
</dbReference>
<dbReference type="GO" id="GO:0003700">
    <property type="term" value="F:DNA-binding transcription factor activity"/>
    <property type="evidence" value="ECO:0007669"/>
    <property type="project" value="TreeGrafter"/>
</dbReference>
<dbReference type="PANTHER" id="PTHR24567">
    <property type="entry name" value="CRP FAMILY TRANSCRIPTIONAL REGULATORY PROTEIN"/>
    <property type="match status" value="1"/>
</dbReference>
<dbReference type="GO" id="GO:0003677">
    <property type="term" value="F:DNA binding"/>
    <property type="evidence" value="ECO:0007669"/>
    <property type="project" value="UniProtKB-KW"/>
</dbReference>
<proteinExistence type="predicted"/>
<dbReference type="InterPro" id="IPR012318">
    <property type="entry name" value="HTH_CRP"/>
</dbReference>
<reference evidence="7 8" key="1">
    <citation type="submission" date="2018-09" db="EMBL/GenBank/DDBJ databases">
        <title>Genomic Encyclopedia of Archaeal and Bacterial Type Strains, Phase II (KMG-II): from individual species to whole genera.</title>
        <authorList>
            <person name="Goeker M."/>
        </authorList>
    </citation>
    <scope>NUCLEOTIDE SEQUENCE [LARGE SCALE GENOMIC DNA]</scope>
    <source>
        <strain evidence="7 8">DSM 17008</strain>
    </source>
</reference>
<organism evidence="7 8">
    <name type="scientific">Sinobaca qinghaiensis</name>
    <dbReference type="NCBI Taxonomy" id="342944"/>
    <lineage>
        <taxon>Bacteria</taxon>
        <taxon>Bacillati</taxon>
        <taxon>Bacillota</taxon>
        <taxon>Bacilli</taxon>
        <taxon>Bacillales</taxon>
        <taxon>Sporolactobacillaceae</taxon>
        <taxon>Sinobaca</taxon>
    </lineage>
</organism>
<dbReference type="SMART" id="SM00100">
    <property type="entry name" value="cNMP"/>
    <property type="match status" value="1"/>
</dbReference>
<dbReference type="InterPro" id="IPR050397">
    <property type="entry name" value="Env_Response_Regulators"/>
</dbReference>
<dbReference type="InterPro" id="IPR036388">
    <property type="entry name" value="WH-like_DNA-bd_sf"/>
</dbReference>
<dbReference type="PROSITE" id="PS50042">
    <property type="entry name" value="CNMP_BINDING_3"/>
    <property type="match status" value="1"/>
</dbReference>
<keyword evidence="3" id="KW-0010">Activator</keyword>
<keyword evidence="1" id="KW-0805">Transcription regulation</keyword>
<evidence type="ECO:0000256" key="2">
    <source>
        <dbReference type="ARBA" id="ARBA00023125"/>
    </source>
</evidence>
<sequence length="236" mass="27102">MTFASSVESRARLKNSQAVRDFLYDDPFRRLQSRMQRPVIHKCRGSYLFFEGDRADDFYFIRKGKIKLQKTTSDGREIIYAIINEGDLIGEYYGETDGSYSYGAVALEKVEALVISAASLEDLMRESGEFAVEFSKWIGRKQYLYQKRCRDLLLFGKKEALASVLLELDASFGIPCPEGRRLSVRLTNTEIGALIGLTRESVNRFLNSWKQEDVIDFKENHIVIKNIRNLQALISK</sequence>
<evidence type="ECO:0000256" key="1">
    <source>
        <dbReference type="ARBA" id="ARBA00023015"/>
    </source>
</evidence>
<protein>
    <submittedName>
        <fullName evidence="7">CRP/FNR family transcriptional regulator</fullName>
    </submittedName>
</protein>
<dbReference type="Pfam" id="PF13545">
    <property type="entry name" value="HTH_Crp_2"/>
    <property type="match status" value="1"/>
</dbReference>
<dbReference type="EMBL" id="RAPK01000006">
    <property type="protein sequence ID" value="RKD76041.1"/>
    <property type="molecule type" value="Genomic_DNA"/>
</dbReference>
<keyword evidence="4" id="KW-0804">Transcription</keyword>
<evidence type="ECO:0000313" key="8">
    <source>
        <dbReference type="Proteomes" id="UP000285120"/>
    </source>
</evidence>
<dbReference type="SUPFAM" id="SSF51206">
    <property type="entry name" value="cAMP-binding domain-like"/>
    <property type="match status" value="1"/>
</dbReference>
<evidence type="ECO:0000313" key="7">
    <source>
        <dbReference type="EMBL" id="RKD76041.1"/>
    </source>
</evidence>
<dbReference type="PROSITE" id="PS51063">
    <property type="entry name" value="HTH_CRP_2"/>
    <property type="match status" value="1"/>
</dbReference>
<dbReference type="Pfam" id="PF00027">
    <property type="entry name" value="cNMP_binding"/>
    <property type="match status" value="1"/>
</dbReference>